<dbReference type="EMBL" id="CM001403">
    <property type="protein sequence ID" value="EHQ29574.1"/>
    <property type="molecule type" value="Genomic_DNA"/>
</dbReference>
<dbReference type="GO" id="GO:0005543">
    <property type="term" value="F:phospholipid binding"/>
    <property type="evidence" value="ECO:0007669"/>
    <property type="project" value="TreeGrafter"/>
</dbReference>
<evidence type="ECO:0000256" key="1">
    <source>
        <dbReference type="ARBA" id="ARBA00002056"/>
    </source>
</evidence>
<keyword evidence="12" id="KW-1185">Reference proteome</keyword>
<accession>H1YAW5</accession>
<dbReference type="OrthoDB" id="9801642at2"/>
<sequence length="378" mass="42108">MRYYLVAGEASGDLHGSNLMKALKERDAQASFRYFGGDLMKAEGGDLVKHYADMAFMGFVEVVMNLRTILNNMKACKQDILAWQPDVLILIDFPGFNLKIADFAKANGLLVCYYISPKVWAWNQKRVLKIKRIVDHLFCILPFEVEFYQKWGMQVDYVGNPLLDAVSAFKPDASAVANHNLSGKPIIALLPGSRKQEISHLLPHMLAVAAHFKQYQFVIAGAPSFELAFYQQFMTAEQVPVLFNNTYNLLNNARAAIVASGTATLETALFHVPQMVVYKGNPVSIGIARMVIRIRFISLVNLIMDKLVVKELIQADYTTATAAAELNLLLNDEAYRAAMLKNYDELDVRMGKPGASAKTAALIIKYATVKSRVLSPEC</sequence>
<dbReference type="HOGENOM" id="CLU_036577_0_0_10"/>
<keyword evidence="5" id="KW-0441">Lipid A biosynthesis</keyword>
<gene>
    <name evidence="11" type="ORF">Mucpa_5502</name>
</gene>
<dbReference type="STRING" id="714943.Mucpa_5502"/>
<evidence type="ECO:0000256" key="3">
    <source>
        <dbReference type="ARBA" id="ARBA00020902"/>
    </source>
</evidence>
<evidence type="ECO:0000313" key="11">
    <source>
        <dbReference type="EMBL" id="EHQ29574.1"/>
    </source>
</evidence>
<keyword evidence="4" id="KW-0444">Lipid biosynthesis</keyword>
<dbReference type="PANTHER" id="PTHR30372">
    <property type="entry name" value="LIPID-A-DISACCHARIDE SYNTHASE"/>
    <property type="match status" value="1"/>
</dbReference>
<reference evidence="11" key="1">
    <citation type="submission" date="2011-09" db="EMBL/GenBank/DDBJ databases">
        <title>The permanent draft genome of Mucilaginibacter paludis DSM 18603.</title>
        <authorList>
            <consortium name="US DOE Joint Genome Institute (JGI-PGF)"/>
            <person name="Lucas S."/>
            <person name="Han J."/>
            <person name="Lapidus A."/>
            <person name="Bruce D."/>
            <person name="Goodwin L."/>
            <person name="Pitluck S."/>
            <person name="Peters L."/>
            <person name="Kyrpides N."/>
            <person name="Mavromatis K."/>
            <person name="Ivanova N."/>
            <person name="Mikhailova N."/>
            <person name="Held B."/>
            <person name="Detter J.C."/>
            <person name="Tapia R."/>
            <person name="Han C."/>
            <person name="Land M."/>
            <person name="Hauser L."/>
            <person name="Markowitz V."/>
            <person name="Cheng J.-F."/>
            <person name="Hugenholtz P."/>
            <person name="Woyke T."/>
            <person name="Wu D."/>
            <person name="Tindall B."/>
            <person name="Brambilla E."/>
            <person name="Klenk H.-P."/>
            <person name="Eisen J.A."/>
        </authorList>
    </citation>
    <scope>NUCLEOTIDE SEQUENCE [LARGE SCALE GENOMIC DNA]</scope>
    <source>
        <strain evidence="11">DSM 18603</strain>
    </source>
</reference>
<dbReference type="Pfam" id="PF02684">
    <property type="entry name" value="LpxB"/>
    <property type="match status" value="1"/>
</dbReference>
<evidence type="ECO:0000256" key="8">
    <source>
        <dbReference type="ARBA" id="ARBA00023098"/>
    </source>
</evidence>
<dbReference type="GO" id="GO:0009245">
    <property type="term" value="P:lipid A biosynthetic process"/>
    <property type="evidence" value="ECO:0007669"/>
    <property type="project" value="UniProtKB-UniRule"/>
</dbReference>
<evidence type="ECO:0000256" key="9">
    <source>
        <dbReference type="ARBA" id="ARBA00048975"/>
    </source>
</evidence>
<comment type="catalytic activity">
    <reaction evidence="9">
        <text>a lipid X + a UDP-2-N,3-O-bis[(3R)-3-hydroxyacyl]-alpha-D-glucosamine = a lipid A disaccharide + UDP + H(+)</text>
        <dbReference type="Rhea" id="RHEA:67828"/>
        <dbReference type="ChEBI" id="CHEBI:15378"/>
        <dbReference type="ChEBI" id="CHEBI:58223"/>
        <dbReference type="ChEBI" id="CHEBI:137748"/>
        <dbReference type="ChEBI" id="CHEBI:176338"/>
        <dbReference type="ChEBI" id="CHEBI:176343"/>
        <dbReference type="EC" id="2.4.1.182"/>
    </reaction>
</comment>
<keyword evidence="7" id="KW-0808">Transferase</keyword>
<dbReference type="PANTHER" id="PTHR30372:SF4">
    <property type="entry name" value="LIPID-A-DISACCHARIDE SYNTHASE, MITOCHONDRIAL-RELATED"/>
    <property type="match status" value="1"/>
</dbReference>
<dbReference type="AlphaFoldDB" id="H1YAW5"/>
<evidence type="ECO:0000256" key="7">
    <source>
        <dbReference type="ARBA" id="ARBA00022679"/>
    </source>
</evidence>
<dbReference type="eggNOG" id="COG0763">
    <property type="taxonomic scope" value="Bacteria"/>
</dbReference>
<keyword evidence="8" id="KW-0443">Lipid metabolism</keyword>
<evidence type="ECO:0000256" key="5">
    <source>
        <dbReference type="ARBA" id="ARBA00022556"/>
    </source>
</evidence>
<dbReference type="SUPFAM" id="SSF53756">
    <property type="entry name" value="UDP-Glycosyltransferase/glycogen phosphorylase"/>
    <property type="match status" value="1"/>
</dbReference>
<keyword evidence="6" id="KW-0328">Glycosyltransferase</keyword>
<evidence type="ECO:0000256" key="4">
    <source>
        <dbReference type="ARBA" id="ARBA00022516"/>
    </source>
</evidence>
<comment type="function">
    <text evidence="1">Condensation of UDP-2,3-diacylglucosamine and 2,3-diacylglucosamine-1-phosphate to form lipid A disaccharide, a precursor of lipid A, a phosphorylated glycolipid that anchors the lipopolysaccharide to the outer membrane of the cell.</text>
</comment>
<proteinExistence type="predicted"/>
<evidence type="ECO:0000256" key="6">
    <source>
        <dbReference type="ARBA" id="ARBA00022676"/>
    </source>
</evidence>
<dbReference type="InterPro" id="IPR003835">
    <property type="entry name" value="Glyco_trans_19"/>
</dbReference>
<evidence type="ECO:0000313" key="12">
    <source>
        <dbReference type="Proteomes" id="UP000002774"/>
    </source>
</evidence>
<evidence type="ECO:0000256" key="2">
    <source>
        <dbReference type="ARBA" id="ARBA00012687"/>
    </source>
</evidence>
<dbReference type="NCBIfam" id="TIGR00215">
    <property type="entry name" value="lpxB"/>
    <property type="match status" value="1"/>
</dbReference>
<evidence type="ECO:0000256" key="10">
    <source>
        <dbReference type="NCBIfam" id="TIGR00215"/>
    </source>
</evidence>
<dbReference type="EC" id="2.4.1.182" evidence="2 10"/>
<protein>
    <recommendedName>
        <fullName evidence="3 10">Lipid-A-disaccharide synthase</fullName>
        <ecNumber evidence="2 10">2.4.1.182</ecNumber>
    </recommendedName>
</protein>
<organism evidence="11 12">
    <name type="scientific">Mucilaginibacter paludis DSM 18603</name>
    <dbReference type="NCBI Taxonomy" id="714943"/>
    <lineage>
        <taxon>Bacteria</taxon>
        <taxon>Pseudomonadati</taxon>
        <taxon>Bacteroidota</taxon>
        <taxon>Sphingobacteriia</taxon>
        <taxon>Sphingobacteriales</taxon>
        <taxon>Sphingobacteriaceae</taxon>
        <taxon>Mucilaginibacter</taxon>
    </lineage>
</organism>
<dbReference type="GO" id="GO:0008915">
    <property type="term" value="F:lipid-A-disaccharide synthase activity"/>
    <property type="evidence" value="ECO:0007669"/>
    <property type="project" value="UniProtKB-UniRule"/>
</dbReference>
<dbReference type="Proteomes" id="UP000002774">
    <property type="component" value="Chromosome"/>
</dbReference>
<dbReference type="RefSeq" id="WP_008510857.1">
    <property type="nucleotide sequence ID" value="NZ_CM001403.1"/>
</dbReference>
<name>H1YAW5_9SPHI</name>
<dbReference type="GO" id="GO:0016020">
    <property type="term" value="C:membrane"/>
    <property type="evidence" value="ECO:0007669"/>
    <property type="project" value="GOC"/>
</dbReference>